<dbReference type="PANTHER" id="PTHR46482">
    <property type="entry name" value="5'-ADENYLYLSULFATE REDUCTASE 3, CHLOROPLASTIC"/>
    <property type="match status" value="1"/>
</dbReference>
<dbReference type="InterPro" id="IPR016039">
    <property type="entry name" value="Thiolase-like"/>
</dbReference>
<evidence type="ECO:0000313" key="4">
    <source>
        <dbReference type="EMBL" id="RVW24111.1"/>
    </source>
</evidence>
<dbReference type="Pfam" id="PF23197">
    <property type="entry name" value="IG_AIR9"/>
    <property type="match status" value="1"/>
</dbReference>
<reference evidence="4 5" key="1">
    <citation type="journal article" date="2018" name="PLoS Genet.">
        <title>Population sequencing reveals clonal diversity and ancestral inbreeding in the grapevine cultivar Chardonnay.</title>
        <authorList>
            <person name="Roach M.J."/>
            <person name="Johnson D.L."/>
            <person name="Bohlmann J."/>
            <person name="van Vuuren H.J."/>
            <person name="Jones S.J."/>
            <person name="Pretorius I.S."/>
            <person name="Schmidt S.A."/>
            <person name="Borneman A.R."/>
        </authorList>
    </citation>
    <scope>NUCLEOTIDE SEQUENCE [LARGE SCALE GENOMIC DNA]</scope>
    <source>
        <strain evidence="5">cv. Chardonnay</strain>
        <tissue evidence="4">Leaf</tissue>
    </source>
</reference>
<keyword evidence="1" id="KW-0408">Iron</keyword>
<name>A0A438CLN9_VITVI</name>
<keyword evidence="2" id="KW-0411">Iron-sulfur</keyword>
<evidence type="ECO:0000259" key="3">
    <source>
        <dbReference type="Pfam" id="PF23197"/>
    </source>
</evidence>
<dbReference type="Gene3D" id="3.80.10.10">
    <property type="entry name" value="Ribonuclease Inhibitor"/>
    <property type="match status" value="1"/>
</dbReference>
<organism evidence="4 5">
    <name type="scientific">Vitis vinifera</name>
    <name type="common">Grape</name>
    <dbReference type="NCBI Taxonomy" id="29760"/>
    <lineage>
        <taxon>Eukaryota</taxon>
        <taxon>Viridiplantae</taxon>
        <taxon>Streptophyta</taxon>
        <taxon>Embryophyta</taxon>
        <taxon>Tracheophyta</taxon>
        <taxon>Spermatophyta</taxon>
        <taxon>Magnoliopsida</taxon>
        <taxon>eudicotyledons</taxon>
        <taxon>Gunneridae</taxon>
        <taxon>Pentapetalae</taxon>
        <taxon>rosids</taxon>
        <taxon>Vitales</taxon>
        <taxon>Vitaceae</taxon>
        <taxon>Viteae</taxon>
        <taxon>Vitis</taxon>
    </lineage>
</organism>
<comment type="caution">
    <text evidence="4">The sequence shown here is derived from an EMBL/GenBank/DDBJ whole genome shotgun (WGS) entry which is preliminary data.</text>
</comment>
<protein>
    <submittedName>
        <fullName evidence="4">5'-adenylylsulfate reductase 1, chloroplastic</fullName>
    </submittedName>
</protein>
<evidence type="ECO:0000256" key="2">
    <source>
        <dbReference type="ARBA" id="ARBA00023014"/>
    </source>
</evidence>
<dbReference type="AlphaFoldDB" id="A0A438CLN9"/>
<accession>A0A438CLN9</accession>
<evidence type="ECO:0000256" key="1">
    <source>
        <dbReference type="ARBA" id="ARBA00023004"/>
    </source>
</evidence>
<keyword evidence="2" id="KW-0479">Metal-binding</keyword>
<dbReference type="SUPFAM" id="SSF52402">
    <property type="entry name" value="Adenine nucleotide alpha hydrolases-like"/>
    <property type="match status" value="1"/>
</dbReference>
<dbReference type="Gene3D" id="3.40.47.10">
    <property type="match status" value="1"/>
</dbReference>
<proteinExistence type="predicted"/>
<dbReference type="SUPFAM" id="SSF52058">
    <property type="entry name" value="L domain-like"/>
    <property type="match status" value="1"/>
</dbReference>
<dbReference type="EMBL" id="QGNW01002179">
    <property type="protein sequence ID" value="RVW24111.1"/>
    <property type="molecule type" value="Genomic_DNA"/>
</dbReference>
<dbReference type="GO" id="GO:0016746">
    <property type="term" value="F:acyltransferase activity"/>
    <property type="evidence" value="ECO:0007669"/>
    <property type="project" value="InterPro"/>
</dbReference>
<sequence length="419" mass="46990">MVMLLRHLSCLQLTQPLQIPKAISNAGLKASQIDYYEINEAFALLGLDPVSVLVHRLYYNSLCPGRHQTATIKPIYKLQNFSPAWLVAKPTSLPLTLDCQTHFLFHHCFELLGFQVTRGFGGFSALNVGMKIPPESAPKGFTGVLDRKEAASISGNLLLQEEQVTGQVFFYAKAGIALNDNFIKLVSWYGMIMNGFTASFLTIQICKCKSITPASLFKLHFLNTYKKLVSYKLSANVHGCLGCGGTPGEGVVSWLRRRWNSPVIIVGAEDEEYQLTMEDIDSSLVFMYILCYLAGHPLKVFSLNTGRFNLETYQFFDTVKKHYGIRIECMFPDAIEAQGLTRSQSLLKPGDISEIMEDTQELKDLDLRGTAIKELPSSVQRIKRLRSLDLSNCKDLETLPHTVYDLEFLEDLIAHGVQN</sequence>
<dbReference type="Proteomes" id="UP000288805">
    <property type="component" value="Unassembled WGS sequence"/>
</dbReference>
<gene>
    <name evidence="4" type="primary">APR1</name>
    <name evidence="4" type="ORF">CK203_088754</name>
</gene>
<feature type="domain" description="AIR9-like A9" evidence="3">
    <location>
        <begin position="243"/>
        <end position="289"/>
    </location>
</feature>
<dbReference type="PANTHER" id="PTHR46482:SF9">
    <property type="entry name" value="5'-ADENYLYLSULFATE REDUCTASE 1, CHLOROPLASTIC"/>
    <property type="match status" value="1"/>
</dbReference>
<dbReference type="InterPro" id="IPR056284">
    <property type="entry name" value="AIR9-like_A9"/>
</dbReference>
<evidence type="ECO:0000313" key="5">
    <source>
        <dbReference type="Proteomes" id="UP000288805"/>
    </source>
</evidence>
<dbReference type="InterPro" id="IPR032675">
    <property type="entry name" value="LRR_dom_sf"/>
</dbReference>
<dbReference type="GO" id="GO:0051536">
    <property type="term" value="F:iron-sulfur cluster binding"/>
    <property type="evidence" value="ECO:0007669"/>
    <property type="project" value="UniProtKB-KW"/>
</dbReference>